<sequence length="498" mass="54457">MKADYILVYENDNVVVALKDLSEGDTILVNDQEIQLKTDAPFGHKVAIRPIPPGDHIVKYGYPIGHATEPIEVGEWVHSHNTKTNLSGTLEYTYNPVEPIKLVDPPVERTFNGYVRENGEVGIRNEIWIINTVGCINKTAEIIAKMANDQFKDQGIDGVFHYPHLFGCSQLGDDLLNTQKILSNLVHHPNAAAVLVLGLGCENNYVSQFKQVIGEYDEDRVKFLIVQEADDEITESLEVLEELVAFASKFKKQPIPVSKLKVGLKCGGSDAFSGITANPLVGAFSDILISHGGTSVLTEVPEMFGAETILMERAKDEDTFSKTVKLVNDFKEYYLKHNQVVYENPSPGNKAGGITTLEEKSLGCVQKGGFSTVVDVLDYGDRLKKSGLNLLQGPGNDLIAVTALAAAGSHIVLFTTGRGTPFGGPVPTVKISTNSQLAEKKKNWIDFNAGELLNGVQMNELANDLFEYIIQLASGDVVTNNEKFGFKEISIFKDGVIL</sequence>
<proteinExistence type="inferred from homology"/>
<dbReference type="Gene3D" id="2.30.130.110">
    <property type="match status" value="1"/>
</dbReference>
<dbReference type="InterPro" id="IPR044144">
    <property type="entry name" value="SAF_UxaA/GarD"/>
</dbReference>
<evidence type="ECO:0000256" key="2">
    <source>
        <dbReference type="ARBA" id="ARBA00023239"/>
    </source>
</evidence>
<accession>A0A4Q0VUQ0</accession>
<keyword evidence="5" id="KW-1185">Reference proteome</keyword>
<dbReference type="SMART" id="SM00858">
    <property type="entry name" value="SAF"/>
    <property type="match status" value="1"/>
</dbReference>
<dbReference type="GO" id="GO:0019698">
    <property type="term" value="P:D-galacturonate catabolic process"/>
    <property type="evidence" value="ECO:0007669"/>
    <property type="project" value="TreeGrafter"/>
</dbReference>
<comment type="caution">
    <text evidence="4">The sequence shown here is derived from an EMBL/GenBank/DDBJ whole genome shotgun (WGS) entry which is preliminary data.</text>
</comment>
<evidence type="ECO:0000259" key="3">
    <source>
        <dbReference type="SMART" id="SM00858"/>
    </source>
</evidence>
<dbReference type="EMBL" id="QOUX01000027">
    <property type="protein sequence ID" value="RXJ02107.1"/>
    <property type="molecule type" value="Genomic_DNA"/>
</dbReference>
<dbReference type="Pfam" id="PF04295">
    <property type="entry name" value="GD_AH_second"/>
    <property type="match status" value="1"/>
</dbReference>
<dbReference type="PANTHER" id="PTHR30536:SF5">
    <property type="entry name" value="ALTRONATE DEHYDRATASE"/>
    <property type="match status" value="1"/>
</dbReference>
<dbReference type="InterPro" id="IPR013974">
    <property type="entry name" value="SAF"/>
</dbReference>
<evidence type="ECO:0000313" key="4">
    <source>
        <dbReference type="EMBL" id="RXJ02107.1"/>
    </source>
</evidence>
<name>A0A4Q0VUQ0_9BACI</name>
<organism evidence="4 5">
    <name type="scientific">Anaerobacillus alkaliphilus</name>
    <dbReference type="NCBI Taxonomy" id="1548597"/>
    <lineage>
        <taxon>Bacteria</taxon>
        <taxon>Bacillati</taxon>
        <taxon>Bacillota</taxon>
        <taxon>Bacilli</taxon>
        <taxon>Bacillales</taxon>
        <taxon>Bacillaceae</taxon>
        <taxon>Anaerobacillus</taxon>
    </lineage>
</organism>
<reference evidence="4 5" key="1">
    <citation type="journal article" date="2019" name="Int. J. Syst. Evol. Microbiol.">
        <title>Anaerobacillus alkaliphilus sp. nov., a novel alkaliphilic and moderately halophilic bacterium.</title>
        <authorList>
            <person name="Borsodi A.K."/>
            <person name="Aszalos J.M."/>
            <person name="Bihari P."/>
            <person name="Nagy I."/>
            <person name="Schumann P."/>
            <person name="Sproer C."/>
            <person name="Kovacs A.L."/>
            <person name="Boka K."/>
            <person name="Dobosy P."/>
            <person name="Ovari M."/>
            <person name="Szili-Kovacs T."/>
            <person name="Toth E."/>
        </authorList>
    </citation>
    <scope>NUCLEOTIDE SEQUENCE [LARGE SCALE GENOMIC DNA]</scope>
    <source>
        <strain evidence="4 5">B16-10</strain>
    </source>
</reference>
<dbReference type="Proteomes" id="UP000290649">
    <property type="component" value="Unassembled WGS sequence"/>
</dbReference>
<dbReference type="InterPro" id="IPR052172">
    <property type="entry name" value="UxaA_altronate/galactarate_dh"/>
</dbReference>
<dbReference type="GO" id="GO:0016829">
    <property type="term" value="F:lyase activity"/>
    <property type="evidence" value="ECO:0007669"/>
    <property type="project" value="UniProtKB-KW"/>
</dbReference>
<dbReference type="OrthoDB" id="9804574at2"/>
<gene>
    <name evidence="4" type="ORF">DS745_08440</name>
</gene>
<evidence type="ECO:0000256" key="1">
    <source>
        <dbReference type="ARBA" id="ARBA00010986"/>
    </source>
</evidence>
<dbReference type="CDD" id="cd11613">
    <property type="entry name" value="SAF_AH_GD"/>
    <property type="match status" value="1"/>
</dbReference>
<dbReference type="AlphaFoldDB" id="A0A4Q0VUQ0"/>
<dbReference type="Pfam" id="PF20629">
    <property type="entry name" value="GD_AH_C"/>
    <property type="match status" value="1"/>
</dbReference>
<dbReference type="RefSeq" id="WP_129077820.1">
    <property type="nucleotide sequence ID" value="NZ_QOUX01000027.1"/>
</dbReference>
<protein>
    <submittedName>
        <fullName evidence="4">Altronate dehydratase</fullName>
    </submittedName>
</protein>
<comment type="similarity">
    <text evidence="1">Belongs to the UxaA family.</text>
</comment>
<evidence type="ECO:0000313" key="5">
    <source>
        <dbReference type="Proteomes" id="UP000290649"/>
    </source>
</evidence>
<dbReference type="PANTHER" id="PTHR30536">
    <property type="entry name" value="ALTRONATE/GALACTARATE DEHYDRATASE"/>
    <property type="match status" value="1"/>
</dbReference>
<dbReference type="InterPro" id="IPR007392">
    <property type="entry name" value="GD_AH_second"/>
</dbReference>
<keyword evidence="2" id="KW-0456">Lyase</keyword>
<dbReference type="Pfam" id="PF08666">
    <property type="entry name" value="SAF"/>
    <property type="match status" value="1"/>
</dbReference>
<feature type="domain" description="SAF" evidence="3">
    <location>
        <begin position="12"/>
        <end position="83"/>
    </location>
</feature>
<dbReference type="InterPro" id="IPR048332">
    <property type="entry name" value="GD_AH_C"/>
</dbReference>